<evidence type="ECO:0000313" key="1">
    <source>
        <dbReference type="EMBL" id="KAI4357295.1"/>
    </source>
</evidence>
<comment type="caution">
    <text evidence="1">The sequence shown here is derived from an EMBL/GenBank/DDBJ whole genome shotgun (WGS) entry which is preliminary data.</text>
</comment>
<dbReference type="Proteomes" id="UP000828941">
    <property type="component" value="Chromosome 1"/>
</dbReference>
<organism evidence="1 2">
    <name type="scientific">Bauhinia variegata</name>
    <name type="common">Purple orchid tree</name>
    <name type="synonym">Phanera variegata</name>
    <dbReference type="NCBI Taxonomy" id="167791"/>
    <lineage>
        <taxon>Eukaryota</taxon>
        <taxon>Viridiplantae</taxon>
        <taxon>Streptophyta</taxon>
        <taxon>Embryophyta</taxon>
        <taxon>Tracheophyta</taxon>
        <taxon>Spermatophyta</taxon>
        <taxon>Magnoliopsida</taxon>
        <taxon>eudicotyledons</taxon>
        <taxon>Gunneridae</taxon>
        <taxon>Pentapetalae</taxon>
        <taxon>rosids</taxon>
        <taxon>fabids</taxon>
        <taxon>Fabales</taxon>
        <taxon>Fabaceae</taxon>
        <taxon>Cercidoideae</taxon>
        <taxon>Cercideae</taxon>
        <taxon>Bauhiniinae</taxon>
        <taxon>Bauhinia</taxon>
    </lineage>
</organism>
<evidence type="ECO:0000313" key="2">
    <source>
        <dbReference type="Proteomes" id="UP000828941"/>
    </source>
</evidence>
<keyword evidence="2" id="KW-1185">Reference proteome</keyword>
<name>A0ACB9Q8I1_BAUVA</name>
<dbReference type="EMBL" id="CM039426">
    <property type="protein sequence ID" value="KAI4357295.1"/>
    <property type="molecule type" value="Genomic_DNA"/>
</dbReference>
<gene>
    <name evidence="1" type="ORF">L6164_001254</name>
</gene>
<sequence>MLSKVGVDVFDGYCNESFKIRAMTFCTINEFPAYGNLCGYSVKGHKAYPICEEGTCYHQLQRGRKTVYLGHPIFLIRDHMYHRLRKTFNGFPEYENVPKAITEEEVYQ</sequence>
<protein>
    <submittedName>
        <fullName evidence="1">Uncharacterized protein</fullName>
    </submittedName>
</protein>
<proteinExistence type="predicted"/>
<accession>A0ACB9Q8I1</accession>
<reference evidence="1 2" key="1">
    <citation type="journal article" date="2022" name="DNA Res.">
        <title>Chromosomal-level genome assembly of the orchid tree Bauhinia variegata (Leguminosae; Cercidoideae) supports the allotetraploid origin hypothesis of Bauhinia.</title>
        <authorList>
            <person name="Zhong Y."/>
            <person name="Chen Y."/>
            <person name="Zheng D."/>
            <person name="Pang J."/>
            <person name="Liu Y."/>
            <person name="Luo S."/>
            <person name="Meng S."/>
            <person name="Qian L."/>
            <person name="Wei D."/>
            <person name="Dai S."/>
            <person name="Zhou R."/>
        </authorList>
    </citation>
    <scope>NUCLEOTIDE SEQUENCE [LARGE SCALE GENOMIC DNA]</scope>
    <source>
        <strain evidence="1">BV-YZ2020</strain>
    </source>
</reference>